<organism evidence="3 4">
    <name type="scientific">Candidatus Sungbacteria bacterium RIFCSPLOWO2_01_FULL_47_10</name>
    <dbReference type="NCBI Taxonomy" id="1802276"/>
    <lineage>
        <taxon>Bacteria</taxon>
        <taxon>Candidatus Sungiibacteriota</taxon>
    </lineage>
</organism>
<evidence type="ECO:0000256" key="2">
    <source>
        <dbReference type="SAM" id="Phobius"/>
    </source>
</evidence>
<evidence type="ECO:0000313" key="3">
    <source>
        <dbReference type="EMBL" id="OHA05979.1"/>
    </source>
</evidence>
<keyword evidence="2" id="KW-0812">Transmembrane</keyword>
<feature type="transmembrane region" description="Helical" evidence="2">
    <location>
        <begin position="51"/>
        <end position="70"/>
    </location>
</feature>
<dbReference type="AlphaFoldDB" id="A0A1G2L5F7"/>
<reference evidence="3 4" key="1">
    <citation type="journal article" date="2016" name="Nat. Commun.">
        <title>Thousands of microbial genomes shed light on interconnected biogeochemical processes in an aquifer system.</title>
        <authorList>
            <person name="Anantharaman K."/>
            <person name="Brown C.T."/>
            <person name="Hug L.A."/>
            <person name="Sharon I."/>
            <person name="Castelle C.J."/>
            <person name="Probst A.J."/>
            <person name="Thomas B.C."/>
            <person name="Singh A."/>
            <person name="Wilkins M.J."/>
            <person name="Karaoz U."/>
            <person name="Brodie E.L."/>
            <person name="Williams K.H."/>
            <person name="Hubbard S.S."/>
            <person name="Banfield J.F."/>
        </authorList>
    </citation>
    <scope>NUCLEOTIDE SEQUENCE [LARGE SCALE GENOMIC DNA]</scope>
</reference>
<comment type="caution">
    <text evidence="3">The sequence shown here is derived from an EMBL/GenBank/DDBJ whole genome shotgun (WGS) entry which is preliminary data.</text>
</comment>
<proteinExistence type="predicted"/>
<protein>
    <submittedName>
        <fullName evidence="3">Uncharacterized protein</fullName>
    </submittedName>
</protein>
<accession>A0A1G2L5F7</accession>
<evidence type="ECO:0000256" key="1">
    <source>
        <dbReference type="SAM" id="MobiDB-lite"/>
    </source>
</evidence>
<gene>
    <name evidence="3" type="ORF">A2934_04000</name>
</gene>
<dbReference type="EMBL" id="MHQO01000040">
    <property type="protein sequence ID" value="OHA05979.1"/>
    <property type="molecule type" value="Genomic_DNA"/>
</dbReference>
<feature type="transmembrane region" description="Helical" evidence="2">
    <location>
        <begin position="82"/>
        <end position="109"/>
    </location>
</feature>
<sequence length="185" mass="20847">MDGQEQQHFEELQNERREYGLKLTDMRRRSGSAAVRLGKKVGARIESGHDLGIFVIALSVAIMLDVSDLISSIVSLIPVIGVAFNVLFLFFDTILSAVLWVFLLTSGWYSRFNEQMPERVLIYIFGFAIDFAPFLGVLPINTFIIINMWWVVTRSARQAMKRKSEVDAGLRAGSPQNSGPKEEYA</sequence>
<feature type="transmembrane region" description="Helical" evidence="2">
    <location>
        <begin position="121"/>
        <end position="152"/>
    </location>
</feature>
<name>A0A1G2L5F7_9BACT</name>
<dbReference type="Proteomes" id="UP000177982">
    <property type="component" value="Unassembled WGS sequence"/>
</dbReference>
<keyword evidence="2" id="KW-1133">Transmembrane helix</keyword>
<keyword evidence="2" id="KW-0472">Membrane</keyword>
<evidence type="ECO:0000313" key="4">
    <source>
        <dbReference type="Proteomes" id="UP000177982"/>
    </source>
</evidence>
<feature type="region of interest" description="Disordered" evidence="1">
    <location>
        <begin position="165"/>
        <end position="185"/>
    </location>
</feature>